<reference evidence="2 3" key="1">
    <citation type="submission" date="2018-07" db="EMBL/GenBank/DDBJ databases">
        <title>Complete genome sequence of Spiroplasma alleghenense PLHS-1 (ATCC 51752).</title>
        <authorList>
            <person name="Chou L."/>
            <person name="Lee T.-Y."/>
            <person name="Tsai Y.-M."/>
            <person name="Kuo C.-H."/>
        </authorList>
    </citation>
    <scope>NUCLEOTIDE SEQUENCE [LARGE SCALE GENOMIC DNA]</scope>
    <source>
        <strain evidence="2 3">PLHS-1</strain>
    </source>
</reference>
<gene>
    <name evidence="2" type="ORF">SALLE_v1c10710</name>
</gene>
<name>A0A345Z562_9MOLU</name>
<dbReference type="Proteomes" id="UP000254792">
    <property type="component" value="Chromosome"/>
</dbReference>
<dbReference type="KEGG" id="salx:SALLE_v1c10710"/>
<feature type="transmembrane region" description="Helical" evidence="1">
    <location>
        <begin position="12"/>
        <end position="32"/>
    </location>
</feature>
<keyword evidence="1" id="KW-1133">Transmembrane helix</keyword>
<keyword evidence="1" id="KW-0472">Membrane</keyword>
<feature type="transmembrane region" description="Helical" evidence="1">
    <location>
        <begin position="281"/>
        <end position="304"/>
    </location>
</feature>
<keyword evidence="1" id="KW-0812">Transmembrane</keyword>
<dbReference type="AlphaFoldDB" id="A0A345Z562"/>
<protein>
    <submittedName>
        <fullName evidence="2">Uncharacterized protein</fullName>
    </submittedName>
</protein>
<dbReference type="EMBL" id="CP031376">
    <property type="protein sequence ID" value="AXK51741.1"/>
    <property type="molecule type" value="Genomic_DNA"/>
</dbReference>
<dbReference type="RefSeq" id="WP_115558625.1">
    <property type="nucleotide sequence ID" value="NZ_CP031376.1"/>
</dbReference>
<evidence type="ECO:0000313" key="2">
    <source>
        <dbReference type="EMBL" id="AXK51741.1"/>
    </source>
</evidence>
<accession>A0A345Z562</accession>
<organism evidence="2 3">
    <name type="scientific">Spiroplasma alleghenense</name>
    <dbReference type="NCBI Taxonomy" id="216931"/>
    <lineage>
        <taxon>Bacteria</taxon>
        <taxon>Bacillati</taxon>
        <taxon>Mycoplasmatota</taxon>
        <taxon>Mollicutes</taxon>
        <taxon>Entomoplasmatales</taxon>
        <taxon>Spiroplasmataceae</taxon>
        <taxon>Spiroplasma</taxon>
    </lineage>
</organism>
<evidence type="ECO:0000256" key="1">
    <source>
        <dbReference type="SAM" id="Phobius"/>
    </source>
</evidence>
<evidence type="ECO:0000313" key="3">
    <source>
        <dbReference type="Proteomes" id="UP000254792"/>
    </source>
</evidence>
<dbReference type="OrthoDB" id="390308at2"/>
<proteinExistence type="predicted"/>
<sequence>MGNLSKKLRRFLFAGISTFIAVIFLLGLLLSVPGMGLESLKFINSVKSTVNKHFPKGKFVIDGQGKFYEYAMIKSIKSSYTADCFSATNWYEDSSKNEENKEKYLQFVDEWFENRWGDVIKNKEDVDLNDVSMDLIEFDQAFAQEFHNFGYVNPGITWIWKKGVISDLLSPNLKKSHLYQDALEKQTIIDQETYDSNVDFTGPGLGGINVKSSLGAYLVNNKVWFINLQRENVSYAMTAALGSSVFKDKNLSDADLPKLITAKDLYHPNFTSAIYTTAAGVGFMLIIFPIIAISGAAAMVYIYIANKK</sequence>
<keyword evidence="3" id="KW-1185">Reference proteome</keyword>